<evidence type="ECO:0000313" key="3">
    <source>
        <dbReference type="Proteomes" id="UP000309038"/>
    </source>
</evidence>
<evidence type="ECO:0000313" key="2">
    <source>
        <dbReference type="EMBL" id="THG99250.1"/>
    </source>
</evidence>
<name>A0A4S4KME2_9APHY</name>
<feature type="transmembrane region" description="Helical" evidence="1">
    <location>
        <begin position="152"/>
        <end position="173"/>
    </location>
</feature>
<dbReference type="Proteomes" id="UP000309038">
    <property type="component" value="Unassembled WGS sequence"/>
</dbReference>
<organism evidence="2 3">
    <name type="scientific">Hermanssonia centrifuga</name>
    <dbReference type="NCBI Taxonomy" id="98765"/>
    <lineage>
        <taxon>Eukaryota</taxon>
        <taxon>Fungi</taxon>
        <taxon>Dikarya</taxon>
        <taxon>Basidiomycota</taxon>
        <taxon>Agaricomycotina</taxon>
        <taxon>Agaricomycetes</taxon>
        <taxon>Polyporales</taxon>
        <taxon>Meruliaceae</taxon>
        <taxon>Hermanssonia</taxon>
    </lineage>
</organism>
<reference evidence="2 3" key="1">
    <citation type="submission" date="2019-02" db="EMBL/GenBank/DDBJ databases">
        <title>Genome sequencing of the rare red list fungi Phlebia centrifuga.</title>
        <authorList>
            <person name="Buettner E."/>
            <person name="Kellner H."/>
        </authorList>
    </citation>
    <scope>NUCLEOTIDE SEQUENCE [LARGE SCALE GENOMIC DNA]</scope>
    <source>
        <strain evidence="2 3">DSM 108282</strain>
    </source>
</reference>
<dbReference type="AlphaFoldDB" id="A0A4S4KME2"/>
<feature type="transmembrane region" description="Helical" evidence="1">
    <location>
        <begin position="18"/>
        <end position="38"/>
    </location>
</feature>
<comment type="caution">
    <text evidence="2">The sequence shown here is derived from an EMBL/GenBank/DDBJ whole genome shotgun (WGS) entry which is preliminary data.</text>
</comment>
<keyword evidence="1" id="KW-0812">Transmembrane</keyword>
<evidence type="ECO:0000256" key="1">
    <source>
        <dbReference type="SAM" id="Phobius"/>
    </source>
</evidence>
<protein>
    <submittedName>
        <fullName evidence="2">Uncharacterized protein</fullName>
    </submittedName>
</protein>
<keyword evidence="1" id="KW-1133">Transmembrane helix</keyword>
<feature type="transmembrane region" description="Helical" evidence="1">
    <location>
        <begin position="112"/>
        <end position="132"/>
    </location>
</feature>
<feature type="transmembrane region" description="Helical" evidence="1">
    <location>
        <begin position="44"/>
        <end position="62"/>
    </location>
</feature>
<accession>A0A4S4KME2</accession>
<keyword evidence="1" id="KW-0472">Membrane</keyword>
<dbReference type="EMBL" id="SGPJ01000087">
    <property type="protein sequence ID" value="THG99250.1"/>
    <property type="molecule type" value="Genomic_DNA"/>
</dbReference>
<gene>
    <name evidence="2" type="ORF">EW026_g3073</name>
</gene>
<keyword evidence="3" id="KW-1185">Reference proteome</keyword>
<proteinExistence type="predicted"/>
<sequence length="217" mass="24358">MSAWAKCTPAAIAEQLDICLMAAHALSGPLVLSILWYSTLDYKIFRGYVGGFILTMAFLDMYRYNIFSANVLLAAQILQKLSHGIAYTIITTRTVAICRNVIASWLMGTTHIALWAVLMTSIGLLQPAYIVIHPATDNTVHSGKWKAPLEEVMLSGTLVGLTVIFLISAFWGLMNHRTRSGSDTARCPWHRTLLLLKMFYDEGLHYFVGFYEDRGRY</sequence>